<dbReference type="Proteomes" id="UP001210339">
    <property type="component" value="Chromosome"/>
</dbReference>
<keyword evidence="3 5" id="KW-0732">Signal</keyword>
<dbReference type="PANTHER" id="PTHR42953:SF3">
    <property type="entry name" value="HIGH-AFFINITY ZINC UPTAKE SYSTEM PROTEIN ZNUA"/>
    <property type="match status" value="1"/>
</dbReference>
<evidence type="ECO:0000256" key="3">
    <source>
        <dbReference type="ARBA" id="ARBA00022729"/>
    </source>
</evidence>
<dbReference type="PRINTS" id="PR00691">
    <property type="entry name" value="ADHESINB"/>
</dbReference>
<proteinExistence type="inferred from homology"/>
<evidence type="ECO:0000256" key="5">
    <source>
        <dbReference type="SAM" id="SignalP"/>
    </source>
</evidence>
<sequence>MILRKICRVTVLSVMALIALTGCSGTPRSEKEKPVVYASFYPIYDLVRQIAGDTVTVKSFMPTDGDPHMWEPTAKNLNALAQGDLLFLNGANLERWSAQVTANLPELPVVNLSNKVELISYKGAAELGDFQYMAKFRGERGVTYKFEFGHTHEDVMRVSFFQSDDDHLEQLIEVGKNFMQAKGELIAQKATIEVKPGAVYTLEMGHQSGRVFFELPTSGDWYVVCDRVSEMILPYTLMQGDESLDVTTLLEGSTSGQDKVTYDPHSWLSITNAKAYVVEITRALSEMYPEYEKVYKKNSVKALDKLTQLHAYYREKFNALPADRREFVVTHYAWEYLAQEFGLKQYPLQGLISTESPSLKTIKKAIGYCEENHIHTIFYEDTMPPKSAATLAEEIHGRIEPLTSMEYITDAGRRDVGSYTVIMEENLQKLYTSLTEVNNVQH</sequence>
<evidence type="ECO:0000256" key="1">
    <source>
        <dbReference type="ARBA" id="ARBA00011028"/>
    </source>
</evidence>
<dbReference type="Gene3D" id="3.40.50.1980">
    <property type="entry name" value="Nitrogenase molybdenum iron protein domain"/>
    <property type="match status" value="2"/>
</dbReference>
<evidence type="ECO:0000256" key="2">
    <source>
        <dbReference type="ARBA" id="ARBA00022448"/>
    </source>
</evidence>
<dbReference type="PROSITE" id="PS51257">
    <property type="entry name" value="PROKAR_LIPOPROTEIN"/>
    <property type="match status" value="1"/>
</dbReference>
<protein>
    <submittedName>
        <fullName evidence="6">Zinc ABC transporter substrate-binding protein</fullName>
    </submittedName>
</protein>
<dbReference type="InterPro" id="IPR006127">
    <property type="entry name" value="ZnuA-like"/>
</dbReference>
<dbReference type="Pfam" id="PF01297">
    <property type="entry name" value="ZnuA"/>
    <property type="match status" value="1"/>
</dbReference>
<reference evidence="6 7" key="1">
    <citation type="submission" date="2023-01" db="EMBL/GenBank/DDBJ databases">
        <authorList>
            <person name="Lee S.H."/>
            <person name="Jung H.S."/>
            <person name="Yun J.U."/>
        </authorList>
    </citation>
    <scope>NUCLEOTIDE SEQUENCE [LARGE SCALE GENOMIC DNA]</scope>
    <source>
        <strain evidence="6 7">CBA3646</strain>
    </source>
</reference>
<dbReference type="PANTHER" id="PTHR42953">
    <property type="entry name" value="HIGH-AFFINITY ZINC UPTAKE SYSTEM PROTEIN ZNUA-RELATED"/>
    <property type="match status" value="1"/>
</dbReference>
<dbReference type="InterPro" id="IPR006129">
    <property type="entry name" value="AdhesinB"/>
</dbReference>
<evidence type="ECO:0000256" key="4">
    <source>
        <dbReference type="RuleBase" id="RU003512"/>
    </source>
</evidence>
<comment type="similarity">
    <text evidence="1 4">Belongs to the bacterial solute-binding protein 9 family.</text>
</comment>
<dbReference type="EMBL" id="CP115667">
    <property type="protein sequence ID" value="WBW49357.1"/>
    <property type="molecule type" value="Genomic_DNA"/>
</dbReference>
<name>A0ABY7QRE1_9FIRM</name>
<dbReference type="InterPro" id="IPR050492">
    <property type="entry name" value="Bact_metal-bind_prot9"/>
</dbReference>
<accession>A0ABY7QRE1</accession>
<evidence type="ECO:0000313" key="7">
    <source>
        <dbReference type="Proteomes" id="UP001210339"/>
    </source>
</evidence>
<dbReference type="InterPro" id="IPR006128">
    <property type="entry name" value="Lipoprotein_PsaA-like"/>
</dbReference>
<organism evidence="6 7">
    <name type="scientific">Peptoniphilus equinus</name>
    <dbReference type="NCBI Taxonomy" id="3016343"/>
    <lineage>
        <taxon>Bacteria</taxon>
        <taxon>Bacillati</taxon>
        <taxon>Bacillota</taxon>
        <taxon>Tissierellia</taxon>
        <taxon>Tissierellales</taxon>
        <taxon>Peptoniphilaceae</taxon>
        <taxon>Peptoniphilus</taxon>
    </lineage>
</organism>
<dbReference type="SUPFAM" id="SSF53807">
    <property type="entry name" value="Helical backbone' metal receptor"/>
    <property type="match status" value="1"/>
</dbReference>
<dbReference type="PRINTS" id="PR00690">
    <property type="entry name" value="ADHESNFAMILY"/>
</dbReference>
<keyword evidence="7" id="KW-1185">Reference proteome</keyword>
<gene>
    <name evidence="6" type="ORF">O6R05_04935</name>
</gene>
<keyword evidence="2 4" id="KW-0813">Transport</keyword>
<feature type="signal peptide" evidence="5">
    <location>
        <begin position="1"/>
        <end position="24"/>
    </location>
</feature>
<dbReference type="RefSeq" id="WP_271190889.1">
    <property type="nucleotide sequence ID" value="NZ_CP115667.1"/>
</dbReference>
<evidence type="ECO:0000313" key="6">
    <source>
        <dbReference type="EMBL" id="WBW49357.1"/>
    </source>
</evidence>
<feature type="chain" id="PRO_5046055003" evidence="5">
    <location>
        <begin position="25"/>
        <end position="442"/>
    </location>
</feature>